<dbReference type="EMBL" id="MZMU01000002">
    <property type="protein sequence ID" value="RXT29853.1"/>
    <property type="molecule type" value="Genomic_DNA"/>
</dbReference>
<evidence type="ECO:0000313" key="1">
    <source>
        <dbReference type="EMBL" id="RXT29853.1"/>
    </source>
</evidence>
<accession>A0A4Q1UDV0</accession>
<sequence length="279" mass="30992">MLDLLAWKDQLDDRRTAVEENPRAAEKREAADDAAAQLMSNALKANLSDGLQILRGDIGNIVVQGLDDYAMRPIRSSTGPVETARFHYDLHNFDFDGGLGFVQKKTGEAPRLDALRKLAERQRGHSFILLLTVNVRNTVGPNIADYLDRLQRQDPAGTIAWYLARGPGEVEYRLKAIVPVLMGQIAQAQGFELRCLPPVAYTGHQQARMVHFAFEFLAEDLVFAGVNRQTTEDMLTLPMLEAKDGALALATIQHPQFKPEKCRPILTHLGSGYVDSLLC</sequence>
<dbReference type="AlphaFoldDB" id="A0A4Q1UDV0"/>
<evidence type="ECO:0000313" key="2">
    <source>
        <dbReference type="Proteomes" id="UP000290767"/>
    </source>
</evidence>
<protein>
    <submittedName>
        <fullName evidence="1">Uncharacterized protein</fullName>
    </submittedName>
</protein>
<dbReference type="Proteomes" id="UP000290767">
    <property type="component" value="Unassembled WGS sequence"/>
</dbReference>
<organism evidence="1 2">
    <name type="scientific">Rhizobium leguminosarum</name>
    <dbReference type="NCBI Taxonomy" id="384"/>
    <lineage>
        <taxon>Bacteria</taxon>
        <taxon>Pseudomonadati</taxon>
        <taxon>Pseudomonadota</taxon>
        <taxon>Alphaproteobacteria</taxon>
        <taxon>Hyphomicrobiales</taxon>
        <taxon>Rhizobiaceae</taxon>
        <taxon>Rhizobium/Agrobacterium group</taxon>
        <taxon>Rhizobium</taxon>
    </lineage>
</organism>
<reference evidence="1 2" key="1">
    <citation type="submission" date="2017-03" db="EMBL/GenBank/DDBJ databases">
        <authorList>
            <person name="Safronova V.I."/>
            <person name="Sazanova A.L."/>
            <person name="Chirak E.R."/>
        </authorList>
    </citation>
    <scope>NUCLEOTIDE SEQUENCE [LARGE SCALE GENOMIC DNA]</scope>
    <source>
        <strain evidence="1 2">Tri-43</strain>
    </source>
</reference>
<gene>
    <name evidence="1" type="ORF">B5P46_01960</name>
</gene>
<name>A0A4Q1UDV0_RHILE</name>
<proteinExistence type="predicted"/>
<comment type="caution">
    <text evidence="1">The sequence shown here is derived from an EMBL/GenBank/DDBJ whole genome shotgun (WGS) entry which is preliminary data.</text>
</comment>